<sequence length="88" mass="10126">MRLLYIRFVATQHAPREKNGKPVGDFWETVDATLKEFRQLQDRDPDAAKKELEAVWVNDKKRFGSFDDRAMTKADEKGEEALANAARS</sequence>
<gene>
    <name evidence="1" type="ORF">JKILLFL_G4060</name>
</gene>
<dbReference type="AlphaFoldDB" id="A0A9N8M0M5"/>
<dbReference type="EMBL" id="CAJHJF010005787">
    <property type="protein sequence ID" value="CAD6952256.1"/>
    <property type="molecule type" value="Genomic_DNA"/>
</dbReference>
<evidence type="ECO:0000313" key="1">
    <source>
        <dbReference type="EMBL" id="CAD6952256.1"/>
    </source>
</evidence>
<accession>A0A9N8M0M5</accession>
<organism evidence="1 2">
    <name type="scientific">Tilletia laevis</name>
    <dbReference type="NCBI Taxonomy" id="157183"/>
    <lineage>
        <taxon>Eukaryota</taxon>
        <taxon>Fungi</taxon>
        <taxon>Dikarya</taxon>
        <taxon>Basidiomycota</taxon>
        <taxon>Ustilaginomycotina</taxon>
        <taxon>Exobasidiomycetes</taxon>
        <taxon>Tilletiales</taxon>
        <taxon>Tilletiaceae</taxon>
        <taxon>Tilletia</taxon>
    </lineage>
</organism>
<dbReference type="Proteomes" id="UP000836404">
    <property type="component" value="Unassembled WGS sequence"/>
</dbReference>
<protein>
    <submittedName>
        <fullName evidence="1">Uncharacterized protein</fullName>
    </submittedName>
</protein>
<evidence type="ECO:0000313" key="2">
    <source>
        <dbReference type="Proteomes" id="UP000836404"/>
    </source>
</evidence>
<comment type="caution">
    <text evidence="1">The sequence shown here is derived from an EMBL/GenBank/DDBJ whole genome shotgun (WGS) entry which is preliminary data.</text>
</comment>
<feature type="non-terminal residue" evidence="1">
    <location>
        <position position="1"/>
    </location>
</feature>
<name>A0A9N8M0M5_9BASI</name>
<reference evidence="1 2" key="1">
    <citation type="submission" date="2020-10" db="EMBL/GenBank/DDBJ databases">
        <authorList>
            <person name="Sedaghatjoo S."/>
        </authorList>
    </citation>
    <scope>NUCLEOTIDE SEQUENCE [LARGE SCALE GENOMIC DNA]</scope>
    <source>
        <strain evidence="1 2">LLFL</strain>
    </source>
</reference>
<keyword evidence="2" id="KW-1185">Reference proteome</keyword>
<proteinExistence type="predicted"/>